<organism evidence="2 3">
    <name type="scientific">Pseudodesulfovibrio piezophilus (strain DSM 21447 / JCM 15486 / C1TLV30)</name>
    <name type="common">Desulfovibrio piezophilus</name>
    <dbReference type="NCBI Taxonomy" id="1322246"/>
    <lineage>
        <taxon>Bacteria</taxon>
        <taxon>Pseudomonadati</taxon>
        <taxon>Thermodesulfobacteriota</taxon>
        <taxon>Desulfovibrionia</taxon>
        <taxon>Desulfovibrionales</taxon>
        <taxon>Desulfovibrionaceae</taxon>
    </lineage>
</organism>
<feature type="region of interest" description="Disordered" evidence="1">
    <location>
        <begin position="1"/>
        <end position="51"/>
    </location>
</feature>
<accession>M1WLD2</accession>
<dbReference type="OrthoDB" id="5465173at2"/>
<dbReference type="STRING" id="1322246.BN4_10422"/>
<dbReference type="AlphaFoldDB" id="M1WLD2"/>
<dbReference type="eggNOG" id="ENOG50318GV">
    <property type="taxonomic scope" value="Bacteria"/>
</dbReference>
<dbReference type="PATRIC" id="fig|879567.3.peg.438"/>
<keyword evidence="3" id="KW-1185">Reference proteome</keyword>
<evidence type="ECO:0000256" key="1">
    <source>
        <dbReference type="SAM" id="MobiDB-lite"/>
    </source>
</evidence>
<gene>
    <name evidence="2" type="ordered locus">BN4_10422</name>
</gene>
<reference evidence="2 3" key="1">
    <citation type="journal article" date="2013" name="PLoS ONE">
        <title>The first genomic and proteomic characterization of a deep-sea sulfate reducer: insights into the piezophilic lifestyle of Desulfovibrio piezophilus.</title>
        <authorList>
            <person name="Pradel N."/>
            <person name="Ji B."/>
            <person name="Gimenez G."/>
            <person name="Talla E."/>
            <person name="Lenoble P."/>
            <person name="Garel M."/>
            <person name="Tamburini C."/>
            <person name="Fourquet P."/>
            <person name="Lebrun R."/>
            <person name="Bertin P."/>
            <person name="Denis Y."/>
            <person name="Pophillat M."/>
            <person name="Barbe V."/>
            <person name="Ollivier B."/>
            <person name="Dolla A."/>
        </authorList>
    </citation>
    <scope>NUCLEOTIDE SEQUENCE [LARGE SCALE GENOMIC DNA]</scope>
    <source>
        <strain evidence="3">DSM 10523 / SB164P1</strain>
    </source>
</reference>
<evidence type="ECO:0000313" key="2">
    <source>
        <dbReference type="EMBL" id="CCH47660.1"/>
    </source>
</evidence>
<dbReference type="BioCyc" id="DPIE1322246:BN4_RS02200-MONOMER"/>
<protein>
    <submittedName>
        <fullName evidence="2">Uncharacterized protein</fullName>
    </submittedName>
</protein>
<dbReference type="Proteomes" id="UP000011724">
    <property type="component" value="Chromosome"/>
</dbReference>
<dbReference type="RefSeq" id="WP_015413715.1">
    <property type="nucleotide sequence ID" value="NC_020409.1"/>
</dbReference>
<name>M1WLD2_PSEP2</name>
<feature type="compositionally biased region" description="Polar residues" evidence="1">
    <location>
        <begin position="26"/>
        <end position="35"/>
    </location>
</feature>
<feature type="compositionally biased region" description="Polar residues" evidence="1">
    <location>
        <begin position="1"/>
        <end position="16"/>
    </location>
</feature>
<proteinExistence type="predicted"/>
<dbReference type="HOGENOM" id="CLU_2355127_0_0_7"/>
<evidence type="ECO:0000313" key="3">
    <source>
        <dbReference type="Proteomes" id="UP000011724"/>
    </source>
</evidence>
<dbReference type="EMBL" id="FO203427">
    <property type="protein sequence ID" value="CCH47660.1"/>
    <property type="molecule type" value="Genomic_DNA"/>
</dbReference>
<reference evidence="3" key="2">
    <citation type="journal article" date="2013" name="Stand. Genomic Sci.">
        <title>Complete genome sequence of Desulfocapsa sulfexigens, a marine deltaproteobacterium specialized in disproportionating inorganic sulfur compounds.</title>
        <authorList>
            <person name="Finster K.W."/>
            <person name="Kjeldsen K.U."/>
            <person name="Kube M."/>
            <person name="Reinhardt R."/>
            <person name="Mussmann M."/>
            <person name="Amann R."/>
            <person name="Schreiber L."/>
        </authorList>
    </citation>
    <scope>NUCLEOTIDE SEQUENCE [LARGE SCALE GENOMIC DNA]</scope>
    <source>
        <strain evidence="3">DSM 10523 / SB164P1</strain>
    </source>
</reference>
<dbReference type="KEGG" id="dpi:BN4_10422"/>
<sequence>MSEIGITTSSMSSMALENQAAGAESIQESSSTVISGLNKEGSDSHDRAMAGAEVVSRSTEFFGAGTHLGSTGTEIDTAQAINSTLIDGGGSITNRIA</sequence>